<evidence type="ECO:0000256" key="1">
    <source>
        <dbReference type="SAM" id="Phobius"/>
    </source>
</evidence>
<keyword evidence="3" id="KW-1185">Reference proteome</keyword>
<proteinExistence type="predicted"/>
<keyword evidence="2" id="KW-0012">Acyltransferase</keyword>
<keyword evidence="1" id="KW-0472">Membrane</keyword>
<accession>A0A9W7JCC1</accession>
<dbReference type="OrthoDB" id="619536at2759"/>
<comment type="caution">
    <text evidence="2">The sequence shown here is derived from an EMBL/GenBank/DDBJ whole genome shotgun (WGS) entry which is preliminary data.</text>
</comment>
<evidence type="ECO:0000313" key="3">
    <source>
        <dbReference type="Proteomes" id="UP001165190"/>
    </source>
</evidence>
<dbReference type="EMBL" id="BSYR01000054">
    <property type="protein sequence ID" value="GMJ09119.1"/>
    <property type="molecule type" value="Genomic_DNA"/>
</dbReference>
<evidence type="ECO:0000313" key="2">
    <source>
        <dbReference type="EMBL" id="GMJ09119.1"/>
    </source>
</evidence>
<protein>
    <submittedName>
        <fullName evidence="2">NTHASE/DIACYLGLYCEROL ACYLTRANSFERASE 11, FOLDED PETAL 1</fullName>
    </submittedName>
</protein>
<dbReference type="GO" id="GO:0008374">
    <property type="term" value="F:O-acyltransferase activity"/>
    <property type="evidence" value="ECO:0007669"/>
    <property type="project" value="InterPro"/>
</dbReference>
<organism evidence="2 3">
    <name type="scientific">Hibiscus trionum</name>
    <name type="common">Flower of an hour</name>
    <dbReference type="NCBI Taxonomy" id="183268"/>
    <lineage>
        <taxon>Eukaryota</taxon>
        <taxon>Viridiplantae</taxon>
        <taxon>Streptophyta</taxon>
        <taxon>Embryophyta</taxon>
        <taxon>Tracheophyta</taxon>
        <taxon>Spermatophyta</taxon>
        <taxon>Magnoliopsida</taxon>
        <taxon>eudicotyledons</taxon>
        <taxon>Gunneridae</taxon>
        <taxon>Pentapetalae</taxon>
        <taxon>rosids</taxon>
        <taxon>malvids</taxon>
        <taxon>Malvales</taxon>
        <taxon>Malvaceae</taxon>
        <taxon>Malvoideae</taxon>
        <taxon>Hibiscus</taxon>
    </lineage>
</organism>
<keyword evidence="2" id="KW-0808">Transferase</keyword>
<sequence>MFWLLAALWGFLKMAWFTLVFVMEFFIRIFHVCDRKTVIFGGNGVELWPRKLATTRFLLEDTKEVKKAIPNITINDVLFGVVSSGLSRYLHHLTPMVILKSR</sequence>
<dbReference type="PANTHER" id="PTHR31650">
    <property type="entry name" value="O-ACYLTRANSFERASE (WSD1-LIKE) FAMILY PROTEIN"/>
    <property type="match status" value="1"/>
</dbReference>
<keyword evidence="1" id="KW-1133">Transmembrane helix</keyword>
<dbReference type="GO" id="GO:0005886">
    <property type="term" value="C:plasma membrane"/>
    <property type="evidence" value="ECO:0007669"/>
    <property type="project" value="TreeGrafter"/>
</dbReference>
<dbReference type="Proteomes" id="UP001165190">
    <property type="component" value="Unassembled WGS sequence"/>
</dbReference>
<reference evidence="2" key="1">
    <citation type="submission" date="2023-05" db="EMBL/GenBank/DDBJ databases">
        <title>Genome and transcriptome analyses reveal genes involved in the formation of fine ridges on petal epidermal cells in Hibiscus trionum.</title>
        <authorList>
            <person name="Koshimizu S."/>
            <person name="Masuda S."/>
            <person name="Ishii T."/>
            <person name="Shirasu K."/>
            <person name="Hoshino A."/>
            <person name="Arita M."/>
        </authorList>
    </citation>
    <scope>NUCLEOTIDE SEQUENCE</scope>
    <source>
        <strain evidence="2">Hamamatsu line</strain>
    </source>
</reference>
<feature type="transmembrane region" description="Helical" evidence="1">
    <location>
        <begin position="6"/>
        <end position="27"/>
    </location>
</feature>
<dbReference type="InterPro" id="IPR045034">
    <property type="entry name" value="O-acyltransferase_WSD1-like"/>
</dbReference>
<dbReference type="GO" id="GO:0019432">
    <property type="term" value="P:triglyceride biosynthetic process"/>
    <property type="evidence" value="ECO:0007669"/>
    <property type="project" value="TreeGrafter"/>
</dbReference>
<keyword evidence="1" id="KW-0812">Transmembrane</keyword>
<dbReference type="PANTHER" id="PTHR31650:SF41">
    <property type="entry name" value="O-ACYLTRANSFERASE WSD1-LIKE ISOFORM X1"/>
    <property type="match status" value="1"/>
</dbReference>
<name>A0A9W7JCC1_HIBTR</name>
<gene>
    <name evidence="2" type="ORF">HRI_004581100</name>
</gene>
<dbReference type="AlphaFoldDB" id="A0A9W7JCC1"/>